<name>A0A8S5SFZ8_9CAUD</name>
<evidence type="ECO:0000313" key="1">
    <source>
        <dbReference type="EMBL" id="DAF49763.1"/>
    </source>
</evidence>
<accession>A0A8S5SFZ8</accession>
<organism evidence="1">
    <name type="scientific">Siphoviridae sp. ctXfh4</name>
    <dbReference type="NCBI Taxonomy" id="2827887"/>
    <lineage>
        <taxon>Viruses</taxon>
        <taxon>Duplodnaviria</taxon>
        <taxon>Heunggongvirae</taxon>
        <taxon>Uroviricota</taxon>
        <taxon>Caudoviricetes</taxon>
    </lineage>
</organism>
<reference evidence="1" key="1">
    <citation type="journal article" date="2021" name="Proc. Natl. Acad. Sci. U.S.A.">
        <title>A Catalog of Tens of Thousands of Viruses from Human Metagenomes Reveals Hidden Associations with Chronic Diseases.</title>
        <authorList>
            <person name="Tisza M.J."/>
            <person name="Buck C.B."/>
        </authorList>
    </citation>
    <scope>NUCLEOTIDE SEQUENCE</scope>
    <source>
        <strain evidence="1">CtXfh4</strain>
    </source>
</reference>
<protein>
    <submittedName>
        <fullName evidence="1">Uncharacterized protein</fullName>
    </submittedName>
</protein>
<sequence length="29" mass="3391">MMKNRSKEVSSVVESIYRVGAEMYRLLLT</sequence>
<proteinExistence type="predicted"/>
<dbReference type="EMBL" id="BK032587">
    <property type="protein sequence ID" value="DAF49763.1"/>
    <property type="molecule type" value="Genomic_DNA"/>
</dbReference>